<evidence type="ECO:0000313" key="5">
    <source>
        <dbReference type="EMBL" id="GHF88684.1"/>
    </source>
</evidence>
<dbReference type="GO" id="GO:0003677">
    <property type="term" value="F:DNA binding"/>
    <property type="evidence" value="ECO:0007669"/>
    <property type="project" value="UniProtKB-UniRule"/>
</dbReference>
<keyword evidence="2 3" id="KW-0238">DNA-binding</keyword>
<dbReference type="Pfam" id="PF13401">
    <property type="entry name" value="AAA_22"/>
    <property type="match status" value="1"/>
</dbReference>
<evidence type="ECO:0000256" key="3">
    <source>
        <dbReference type="PROSITE-ProRule" id="PRU01091"/>
    </source>
</evidence>
<dbReference type="SUPFAM" id="SSF46894">
    <property type="entry name" value="C-terminal effector domain of the bipartite response regulators"/>
    <property type="match status" value="1"/>
</dbReference>
<dbReference type="InterPro" id="IPR049945">
    <property type="entry name" value="AAA_22"/>
</dbReference>
<reference evidence="5" key="1">
    <citation type="journal article" date="2014" name="Int. J. Syst. Evol. Microbiol.">
        <title>Complete genome sequence of Corynebacterium casei LMG S-19264T (=DSM 44701T), isolated from a smear-ripened cheese.</title>
        <authorList>
            <consortium name="US DOE Joint Genome Institute (JGI-PGF)"/>
            <person name="Walter F."/>
            <person name="Albersmeier A."/>
            <person name="Kalinowski J."/>
            <person name="Ruckert C."/>
        </authorList>
    </citation>
    <scope>NUCLEOTIDE SEQUENCE</scope>
    <source>
        <strain evidence="5">CGMCC 4.7679</strain>
    </source>
</reference>
<dbReference type="InterPro" id="IPR005158">
    <property type="entry name" value="BTAD"/>
</dbReference>
<dbReference type="Pfam" id="PF00486">
    <property type="entry name" value="Trans_reg_C"/>
    <property type="match status" value="1"/>
</dbReference>
<dbReference type="PANTHER" id="PTHR47691:SF3">
    <property type="entry name" value="HTH-TYPE TRANSCRIPTIONAL REGULATOR RV0890C-RELATED"/>
    <property type="match status" value="1"/>
</dbReference>
<dbReference type="SUPFAM" id="SSF52540">
    <property type="entry name" value="P-loop containing nucleoside triphosphate hydrolases"/>
    <property type="match status" value="1"/>
</dbReference>
<keyword evidence="6" id="KW-1185">Reference proteome</keyword>
<dbReference type="SMART" id="SM00028">
    <property type="entry name" value="TPR"/>
    <property type="match status" value="3"/>
</dbReference>
<dbReference type="InterPro" id="IPR001867">
    <property type="entry name" value="OmpR/PhoB-type_DNA-bd"/>
</dbReference>
<dbReference type="InterPro" id="IPR011990">
    <property type="entry name" value="TPR-like_helical_dom_sf"/>
</dbReference>
<gene>
    <name evidence="5" type="ORF">GCM10017566_73020</name>
</gene>
<dbReference type="GO" id="GO:0000160">
    <property type="term" value="P:phosphorelay signal transduction system"/>
    <property type="evidence" value="ECO:0007669"/>
    <property type="project" value="InterPro"/>
</dbReference>
<evidence type="ECO:0000313" key="6">
    <source>
        <dbReference type="Proteomes" id="UP000658656"/>
    </source>
</evidence>
<dbReference type="InterPro" id="IPR016032">
    <property type="entry name" value="Sig_transdc_resp-reg_C-effctor"/>
</dbReference>
<dbReference type="GO" id="GO:0016887">
    <property type="term" value="F:ATP hydrolysis activity"/>
    <property type="evidence" value="ECO:0007669"/>
    <property type="project" value="InterPro"/>
</dbReference>
<reference evidence="5" key="2">
    <citation type="submission" date="2020-09" db="EMBL/GenBank/DDBJ databases">
        <authorList>
            <person name="Sun Q."/>
            <person name="Zhou Y."/>
        </authorList>
    </citation>
    <scope>NUCLEOTIDE SEQUENCE</scope>
    <source>
        <strain evidence="5">CGMCC 4.7679</strain>
    </source>
</reference>
<dbReference type="OrthoDB" id="9812579at2"/>
<name>A0A8H9J0R3_9PSEU</name>
<protein>
    <submittedName>
        <fullName evidence="5">SARP family transcriptional regulator</fullName>
    </submittedName>
</protein>
<accession>A0A8H9J0R3</accession>
<comment type="similarity">
    <text evidence="1">Belongs to the AfsR/DnrI/RedD regulatory family.</text>
</comment>
<sequence>MRFGVLGPLESAVPVGGPRPRALLALLLLDAGRVVSFERLVDGLYGEEPPTANALQAQVSRLRRKLGADAIELHSSGYRLNVDPDDVDVHRFTQLVREAAQSDRAAELLGAALDLWRGPALADVDGPFVEPERARLEELRLTAIEDHAGARLALGDAPVTELQDLARAHPLRERLHALLLRALTASGRQAEALALFDEVRRRLADELGADPSPELTAAHLAALRAEPLSTTAVPAQLTRFLGREDELTRVAELLGRARLVTLTGPGGAGKTRLAIEAAARQDAETAFVDLTSLREVPQAVLAALGLRETSLFGGSAKIDPIERITTALTGRRLLLVLDNCEHVIEDTAAFVHRLLAACPGLRVLATSREPLAITGEALCPLPPLRPPAAVELFAERAAAVAPGVHLDETLVERICAALDGLPLAIELAAARLRTLPLADLASRLDDRFRVLSRGSRTAAPRHRTLRAVVEWSWDLLSDPERELLRRLSVFPGGVTVESARAVSDVDTEELLTGLADKSLLEVADGRFRMLETIRAYCAEQLGEREQVCRAQAEYFLGLARTADPRLRGAEQLTWLARLTAEHANLQAALRWAVDADPPLALRLVGALTPYWRLRGVRGEVEPLARRLLDDVIEGLEEEYVLAYLAAGPSPVDEHRRRAEAVMATLDRPLRQPYLAVGWALFSGPPEVNRPLTPLDQRILGSDEPWLRALARFSMSYLDLIRGEQSRAGDEFAAALGIFRSLGDRWGMAQALDGLAALAELRGSMAEAVTLTEEAIELVGQLGAVEELAELWCRHGDRLRDTDPEAAAADYRRSGELARRAGVPATLALAYLGFGELARRRGELAEARRWCTRALDECGAGWQSTTARSKVLRALGRVATDEGRFAEARTHHGESIRIALRQGLHPDLVEAATAAADLARRSGDTTLAAQLNRAQDKARTEARAQPLTEVLGELAIIW</sequence>
<dbReference type="PANTHER" id="PTHR47691">
    <property type="entry name" value="REGULATOR-RELATED"/>
    <property type="match status" value="1"/>
</dbReference>
<organism evidence="5 6">
    <name type="scientific">Amycolatopsis bartoniae</name>
    <dbReference type="NCBI Taxonomy" id="941986"/>
    <lineage>
        <taxon>Bacteria</taxon>
        <taxon>Bacillati</taxon>
        <taxon>Actinomycetota</taxon>
        <taxon>Actinomycetes</taxon>
        <taxon>Pseudonocardiales</taxon>
        <taxon>Pseudonocardiaceae</taxon>
        <taxon>Amycolatopsis</taxon>
    </lineage>
</organism>
<dbReference type="GO" id="GO:0006355">
    <property type="term" value="P:regulation of DNA-templated transcription"/>
    <property type="evidence" value="ECO:0007669"/>
    <property type="project" value="InterPro"/>
</dbReference>
<evidence type="ECO:0000259" key="4">
    <source>
        <dbReference type="PROSITE" id="PS51755"/>
    </source>
</evidence>
<dbReference type="PRINTS" id="PR00364">
    <property type="entry name" value="DISEASERSIST"/>
</dbReference>
<proteinExistence type="inferred from homology"/>
<dbReference type="PROSITE" id="PS51755">
    <property type="entry name" value="OMPR_PHOB"/>
    <property type="match status" value="1"/>
</dbReference>
<dbReference type="CDD" id="cd15831">
    <property type="entry name" value="BTAD"/>
    <property type="match status" value="1"/>
</dbReference>
<dbReference type="SUPFAM" id="SSF48452">
    <property type="entry name" value="TPR-like"/>
    <property type="match status" value="2"/>
</dbReference>
<dbReference type="InterPro" id="IPR058852">
    <property type="entry name" value="HTH_77"/>
</dbReference>
<evidence type="ECO:0000256" key="1">
    <source>
        <dbReference type="ARBA" id="ARBA00005820"/>
    </source>
</evidence>
<dbReference type="RefSeq" id="WP_145934500.1">
    <property type="nucleotide sequence ID" value="NZ_BNAV01000023.1"/>
</dbReference>
<dbReference type="Gene3D" id="1.10.10.10">
    <property type="entry name" value="Winged helix-like DNA-binding domain superfamily/Winged helix DNA-binding domain"/>
    <property type="match status" value="1"/>
</dbReference>
<dbReference type="Proteomes" id="UP000658656">
    <property type="component" value="Unassembled WGS sequence"/>
</dbReference>
<evidence type="ECO:0000256" key="2">
    <source>
        <dbReference type="ARBA" id="ARBA00023125"/>
    </source>
</evidence>
<feature type="DNA-binding region" description="OmpR/PhoB-type" evidence="3">
    <location>
        <begin position="1"/>
        <end position="82"/>
    </location>
</feature>
<dbReference type="InterPro" id="IPR036388">
    <property type="entry name" value="WH-like_DNA-bd_sf"/>
</dbReference>
<dbReference type="InterPro" id="IPR027417">
    <property type="entry name" value="P-loop_NTPase"/>
</dbReference>
<dbReference type="Gene3D" id="1.25.40.10">
    <property type="entry name" value="Tetratricopeptide repeat domain"/>
    <property type="match status" value="2"/>
</dbReference>
<dbReference type="AlphaFoldDB" id="A0A8H9J0R3"/>
<dbReference type="SMART" id="SM00862">
    <property type="entry name" value="Trans_reg_C"/>
    <property type="match status" value="1"/>
</dbReference>
<dbReference type="InterPro" id="IPR019734">
    <property type="entry name" value="TPR_rpt"/>
</dbReference>
<feature type="domain" description="OmpR/PhoB-type" evidence="4">
    <location>
        <begin position="1"/>
        <end position="82"/>
    </location>
</feature>
<dbReference type="SMART" id="SM01043">
    <property type="entry name" value="BTAD"/>
    <property type="match status" value="1"/>
</dbReference>
<dbReference type="Pfam" id="PF25872">
    <property type="entry name" value="HTH_77"/>
    <property type="match status" value="1"/>
</dbReference>
<dbReference type="EMBL" id="BNAV01000023">
    <property type="protein sequence ID" value="GHF88684.1"/>
    <property type="molecule type" value="Genomic_DNA"/>
</dbReference>
<comment type="caution">
    <text evidence="5">The sequence shown here is derived from an EMBL/GenBank/DDBJ whole genome shotgun (WGS) entry which is preliminary data.</text>
</comment>
<dbReference type="Pfam" id="PF03704">
    <property type="entry name" value="BTAD"/>
    <property type="match status" value="1"/>
</dbReference>